<keyword evidence="3" id="KW-0690">Ribosome biogenesis</keyword>
<accession>A0A511KPW8</accession>
<protein>
    <submittedName>
        <fullName evidence="8">Nucleolar protein 14</fullName>
    </submittedName>
</protein>
<dbReference type="OrthoDB" id="441771at2759"/>
<evidence type="ECO:0000256" key="5">
    <source>
        <dbReference type="ARBA" id="ARBA00023242"/>
    </source>
</evidence>
<evidence type="ECO:0000256" key="4">
    <source>
        <dbReference type="ARBA" id="ARBA00022552"/>
    </source>
</evidence>
<feature type="region of interest" description="Disordered" evidence="7">
    <location>
        <begin position="172"/>
        <end position="244"/>
    </location>
</feature>
<reference evidence="8 9" key="1">
    <citation type="submission" date="2019-07" db="EMBL/GenBank/DDBJ databases">
        <title>Rhodotorula toruloides NBRC10032 genome sequencing.</title>
        <authorList>
            <person name="Shida Y."/>
            <person name="Takaku H."/>
            <person name="Ogasawara W."/>
            <person name="Mori K."/>
        </authorList>
    </citation>
    <scope>NUCLEOTIDE SEQUENCE [LARGE SCALE GENOMIC DNA]</scope>
    <source>
        <strain evidence="8 9">NBRC10032</strain>
    </source>
</reference>
<proteinExistence type="inferred from homology"/>
<evidence type="ECO:0000256" key="1">
    <source>
        <dbReference type="ARBA" id="ARBA00004604"/>
    </source>
</evidence>
<comment type="similarity">
    <text evidence="2">Belongs to the NOP14 family.</text>
</comment>
<evidence type="ECO:0000256" key="6">
    <source>
        <dbReference type="ARBA" id="ARBA00024695"/>
    </source>
</evidence>
<evidence type="ECO:0000256" key="7">
    <source>
        <dbReference type="SAM" id="MobiDB-lite"/>
    </source>
</evidence>
<feature type="region of interest" description="Disordered" evidence="7">
    <location>
        <begin position="500"/>
        <end position="569"/>
    </location>
</feature>
<evidence type="ECO:0000313" key="8">
    <source>
        <dbReference type="EMBL" id="GEM11975.1"/>
    </source>
</evidence>
<gene>
    <name evidence="8" type="ORF">Rt10032_c18g5992</name>
</gene>
<feature type="compositionally biased region" description="Low complexity" evidence="7">
    <location>
        <begin position="350"/>
        <end position="367"/>
    </location>
</feature>
<keyword evidence="4" id="KW-0698">rRNA processing</keyword>
<dbReference type="GO" id="GO:0032040">
    <property type="term" value="C:small-subunit processome"/>
    <property type="evidence" value="ECO:0007669"/>
    <property type="project" value="InterPro"/>
</dbReference>
<dbReference type="EMBL" id="BJWK01000018">
    <property type="protein sequence ID" value="GEM11975.1"/>
    <property type="molecule type" value="Genomic_DNA"/>
</dbReference>
<organism evidence="8 9">
    <name type="scientific">Rhodotorula toruloides</name>
    <name type="common">Yeast</name>
    <name type="synonym">Rhodosporidium toruloides</name>
    <dbReference type="NCBI Taxonomy" id="5286"/>
    <lineage>
        <taxon>Eukaryota</taxon>
        <taxon>Fungi</taxon>
        <taxon>Dikarya</taxon>
        <taxon>Basidiomycota</taxon>
        <taxon>Pucciniomycotina</taxon>
        <taxon>Microbotryomycetes</taxon>
        <taxon>Sporidiobolales</taxon>
        <taxon>Sporidiobolaceae</taxon>
        <taxon>Rhodotorula</taxon>
    </lineage>
</organism>
<feature type="compositionally biased region" description="Acidic residues" evidence="7">
    <location>
        <begin position="441"/>
        <end position="450"/>
    </location>
</feature>
<feature type="region of interest" description="Disordered" evidence="7">
    <location>
        <begin position="1"/>
        <end position="48"/>
    </location>
</feature>
<dbReference type="AlphaFoldDB" id="A0A511KPW8"/>
<dbReference type="GO" id="GO:0030490">
    <property type="term" value="P:maturation of SSU-rRNA"/>
    <property type="evidence" value="ECO:0007669"/>
    <property type="project" value="TreeGrafter"/>
</dbReference>
<feature type="region of interest" description="Disordered" evidence="7">
    <location>
        <begin position="264"/>
        <end position="390"/>
    </location>
</feature>
<dbReference type="PANTHER" id="PTHR23183">
    <property type="entry name" value="NOP14"/>
    <property type="match status" value="1"/>
</dbReference>
<feature type="compositionally biased region" description="Acidic residues" evidence="7">
    <location>
        <begin position="510"/>
        <end position="556"/>
    </location>
</feature>
<dbReference type="Proteomes" id="UP000321518">
    <property type="component" value="Unassembled WGS sequence"/>
</dbReference>
<sequence>MGGSQLTQLRAKLRDSGLNRQANPKDARKRAKQRKDLSSNSAQHRNAKLAAIHDQFNVFDTRDEKKKFSVVSRSGKEEGGGTKGMPGRARAAGIEARKKTLLPMLEARTHASTFVDHRFGEAASHLTPEEKALERFTAERKLRLEKKMRFSLEDYDGGEFALTHGGRKLGFGDEDQLEDGGWGGLGEGANREPLMNRRKMGAEPEEEEEPRKKSHAEIMDEVIAKSKFHKAERQKMKSADDETRLELDAELKDLRGILAGAAVNRGGASEKASVSPSKGAAPTAEDEDEKVEEADEDEDEDEEEEDEERDDSDDDGSTYELNDEELEAALAASSSKSGVDRDLLRKLIGSAADRSPSPSPPASASAAIDGERPPPPANSTTDNDENLKDPYDIYVRQLALEPRAHATNRLKTPLELAQEAAERLKKQEERRLKRQRGEEDRSGDEEDDAEDGKRKKKEKKRAPQGDDLDDDFLEEEYASDVDESAVPAVAVGGLGQGLEGESVLLAGEGDSAEGSDDEEEDVEEGSEGEEDEEESDKDEMDVGDLDAAESDEEEAASGETEALVAPSTSKFDKAGELPYTFPCPSTHAEFAKLLRSSGIKDEDTITVVKRIRTLYHPGLADGNKEKLQLFANVLLDHIVYLCASPSPSTFATVNSLLPQLLTMSHAYPLSCAPHYVTKLSLMHRNLLRGLIRGPLDPTAKTWPALPELTLLRLIGMVWSTSDLSHPVAAPALLLIGEYLSQARVRCLSDLASGIFLVSLVAQFEEHSKRIVPEAVNFLANALALLFPAPSIASATSFPGFFPTPDVDQEHARSLKLGRDSSSVEPSKTINLLEALAAKGKNGKGKATIAEAAQLKVDLAASALKLVETYRAMYSESEAFIEVFKPIEAILKAFKVDKMSKSLKAKVKSTLDALSRSLTFAGQSRRPLFLQHHKPIPLVTYLPKFDEGFNPNRRFDPDSERAAASKLRALYKKEKKGAVRELRHDNKFLAVESAKRRREEDQQYQRKIQKIVGSLQDERAEEKAFERTKAAKYNYYLERRAAWLELRSDCQASIRPEAPWRAFVEARFRLLNAFLDYRRLCLRTPGRSTPSSPSPADRQDGPTLDKAFAKFSLALDAVTIPVGYWSEMPREDVGSDEAHRELLSCMQDLEERFRSLAQ</sequence>
<dbReference type="InterPro" id="IPR007276">
    <property type="entry name" value="Nop14"/>
</dbReference>
<feature type="compositionally biased region" description="Basic and acidic residues" evidence="7">
    <location>
        <begin position="420"/>
        <end position="440"/>
    </location>
</feature>
<evidence type="ECO:0000313" key="9">
    <source>
        <dbReference type="Proteomes" id="UP000321518"/>
    </source>
</evidence>
<feature type="compositionally biased region" description="Basic and acidic residues" evidence="7">
    <location>
        <begin position="209"/>
        <end position="244"/>
    </location>
</feature>
<name>A0A511KPW8_RHOTO</name>
<feature type="region of interest" description="Disordered" evidence="7">
    <location>
        <begin position="420"/>
        <end position="486"/>
    </location>
</feature>
<feature type="compositionally biased region" description="Acidic residues" evidence="7">
    <location>
        <begin position="466"/>
        <end position="483"/>
    </location>
</feature>
<comment type="function">
    <text evidence="6">Involved in nucleolar processing of pre-18S ribosomal RNA. Has a role in the nuclear export of 40S pre-ribosomal subunit to the cytoplasm.</text>
</comment>
<feature type="compositionally biased region" description="Low complexity" evidence="7">
    <location>
        <begin position="328"/>
        <end position="337"/>
    </location>
</feature>
<evidence type="ECO:0000256" key="3">
    <source>
        <dbReference type="ARBA" id="ARBA00022517"/>
    </source>
</evidence>
<comment type="caution">
    <text evidence="8">The sequence shown here is derived from an EMBL/GenBank/DDBJ whole genome shotgun (WGS) entry which is preliminary data.</text>
</comment>
<comment type="subcellular location">
    <subcellularLocation>
        <location evidence="1">Nucleus</location>
        <location evidence="1">Nucleolus</location>
    </subcellularLocation>
</comment>
<dbReference type="PANTHER" id="PTHR23183:SF0">
    <property type="entry name" value="NUCLEOLAR PROTEIN 14"/>
    <property type="match status" value="1"/>
</dbReference>
<feature type="compositionally biased region" description="Acidic residues" evidence="7">
    <location>
        <begin position="284"/>
        <end position="327"/>
    </location>
</feature>
<feature type="region of interest" description="Disordered" evidence="7">
    <location>
        <begin position="70"/>
        <end position="90"/>
    </location>
</feature>
<evidence type="ECO:0000256" key="2">
    <source>
        <dbReference type="ARBA" id="ARBA00007466"/>
    </source>
</evidence>
<dbReference type="Pfam" id="PF04147">
    <property type="entry name" value="Nop14"/>
    <property type="match status" value="2"/>
</dbReference>
<dbReference type="GO" id="GO:0030692">
    <property type="term" value="C:Noc4p-Nop14p complex"/>
    <property type="evidence" value="ECO:0007669"/>
    <property type="project" value="TreeGrafter"/>
</dbReference>
<keyword evidence="5" id="KW-0539">Nucleus</keyword>